<comment type="caution">
    <text evidence="2">The sequence shown here is derived from an EMBL/GenBank/DDBJ whole genome shotgun (WGS) entry which is preliminary data.</text>
</comment>
<keyword evidence="1" id="KW-1133">Transmembrane helix</keyword>
<evidence type="ECO:0000313" key="2">
    <source>
        <dbReference type="EMBL" id="NKY38223.1"/>
    </source>
</evidence>
<proteinExistence type="predicted"/>
<organism evidence="2 3">
    <name type="scientific">Cellulomonas septica</name>
    <dbReference type="NCBI Taxonomy" id="285080"/>
    <lineage>
        <taxon>Bacteria</taxon>
        <taxon>Bacillati</taxon>
        <taxon>Actinomycetota</taxon>
        <taxon>Actinomycetes</taxon>
        <taxon>Micrococcales</taxon>
        <taxon>Cellulomonadaceae</taxon>
        <taxon>Cellulomonas</taxon>
    </lineage>
</organism>
<dbReference type="EMBL" id="JAAXOY010000009">
    <property type="protein sequence ID" value="NKY38223.1"/>
    <property type="molecule type" value="Genomic_DNA"/>
</dbReference>
<dbReference type="Proteomes" id="UP000777774">
    <property type="component" value="Unassembled WGS sequence"/>
</dbReference>
<protein>
    <submittedName>
        <fullName evidence="2">Uncharacterized protein</fullName>
    </submittedName>
</protein>
<reference evidence="2 3" key="1">
    <citation type="submission" date="2020-04" db="EMBL/GenBank/DDBJ databases">
        <title>MicrobeNet Type strains.</title>
        <authorList>
            <person name="Nicholson A.C."/>
        </authorList>
    </citation>
    <scope>NUCLEOTIDE SEQUENCE [LARGE SCALE GENOMIC DNA]</scope>
    <source>
        <strain evidence="2 3">ATCC BAA-787</strain>
    </source>
</reference>
<keyword evidence="3" id="KW-1185">Reference proteome</keyword>
<keyword evidence="1" id="KW-0472">Membrane</keyword>
<keyword evidence="1" id="KW-0812">Transmembrane</keyword>
<evidence type="ECO:0000313" key="3">
    <source>
        <dbReference type="Proteomes" id="UP000777774"/>
    </source>
</evidence>
<name>A0ABX1JZP7_9CELL</name>
<sequence>MDVGTLTVVTVGAAAMTVRAVVRLARGRASFPALGVTALVLWLAVTGVAGFHEVRHHHAQAVATDATRAASGVPDAQVVCRRVGADWLDLSGTLGMVRYDDPHTSLLRAETCAQLGGWLWSFKHAPSLAQVVAVHVVSHEAQHVAGEFDEGIAECRAVRLDAVVARRMGATPAQADALVDRYVTEVYPHQRPEYLRDCSTVP</sequence>
<gene>
    <name evidence="2" type="ORF">HGA02_01420</name>
</gene>
<accession>A0ABX1JZP7</accession>
<feature type="transmembrane region" description="Helical" evidence="1">
    <location>
        <begin position="30"/>
        <end position="51"/>
    </location>
</feature>
<dbReference type="RefSeq" id="WP_168676795.1">
    <property type="nucleotide sequence ID" value="NZ_JAAXOY010000009.1"/>
</dbReference>
<evidence type="ECO:0000256" key="1">
    <source>
        <dbReference type="SAM" id="Phobius"/>
    </source>
</evidence>